<dbReference type="InterPro" id="IPR036291">
    <property type="entry name" value="NAD(P)-bd_dom_sf"/>
</dbReference>
<evidence type="ECO:0000259" key="3">
    <source>
        <dbReference type="Pfam" id="PF02719"/>
    </source>
</evidence>
<dbReference type="Gene3D" id="3.40.50.720">
    <property type="entry name" value="NAD(P)-binding Rossmann-like Domain"/>
    <property type="match status" value="2"/>
</dbReference>
<dbReference type="EMBL" id="CP099489">
    <property type="protein sequence ID" value="USQ79774.1"/>
    <property type="molecule type" value="Genomic_DNA"/>
</dbReference>
<gene>
    <name evidence="4" type="ORF">NF556_19655</name>
</gene>
<sequence>MHEAKLPPKPPRSETVVRGVWIVVDGLCWSLAIVATMFTRLQLETEVLEVGSTWSLALGAAGVHAAVGLSIGPYMVRHVRGSFEEVTSVARTAFITGLTLVALAWVIGSAQVPRSIPFLATGLAIVLMLANRFTVRTYRSHRAGNRRRDRRVIVYGAGLAGRRLVHNMLHDDGSELLPVAFVDDNRAKRRLKVEGVPVLGSLKDLAAIAERTSATHLVIAISSADGKLVRQARNVSQQAGLKVKVLAPLNDWVTEDDPQVFDLRDLDLKDLLGRHAVSLDEDAIRKHLADKVVLVTGAGGSIGSELCRQIAGYNPRRLIMLDRDESALHAVQLSLSGRALLDTDDLLLANIRDAEAIQAHFSALQPDVVFHAAALKHLSLLERHPLEAWKTNVLGTLNVLQAAAACQVGTFVNISTDKAASPTSVLGRSKRIAEQLTTHFGQQGVGRFVSVRFGNVLGSRGSAIPAFAEQIRRGGPVTVTHPEVERYFMLTQEACQLVLQAGVIGQSGQAMVLDMGSPVKIVDMARELIVLSGRSVSIEFTGLRPGEKLREDLFADEEERLSTLHPKMTAVQVPPLAPENLSSEGLLPQVTTRLGNRADRKIA</sequence>
<proteinExistence type="inferred from homology"/>
<evidence type="ECO:0000256" key="1">
    <source>
        <dbReference type="ARBA" id="ARBA00007430"/>
    </source>
</evidence>
<dbReference type="Pfam" id="PF02719">
    <property type="entry name" value="Polysacc_synt_2"/>
    <property type="match status" value="1"/>
</dbReference>
<dbReference type="Proteomes" id="UP001056455">
    <property type="component" value="Chromosome"/>
</dbReference>
<feature type="transmembrane region" description="Helical" evidence="2">
    <location>
        <begin position="53"/>
        <end position="76"/>
    </location>
</feature>
<dbReference type="RefSeq" id="WP_252592878.1">
    <property type="nucleotide sequence ID" value="NZ_CP099489.1"/>
</dbReference>
<evidence type="ECO:0000313" key="5">
    <source>
        <dbReference type="Proteomes" id="UP001056455"/>
    </source>
</evidence>
<evidence type="ECO:0000256" key="2">
    <source>
        <dbReference type="SAM" id="Phobius"/>
    </source>
</evidence>
<dbReference type="Pfam" id="PF13727">
    <property type="entry name" value="CoA_binding_3"/>
    <property type="match status" value="1"/>
</dbReference>
<keyword evidence="5" id="KW-1185">Reference proteome</keyword>
<accession>A0ABY4YT70</accession>
<feature type="transmembrane region" description="Helical" evidence="2">
    <location>
        <begin position="116"/>
        <end position="135"/>
    </location>
</feature>
<keyword evidence="2" id="KW-1133">Transmembrane helix</keyword>
<evidence type="ECO:0000313" key="4">
    <source>
        <dbReference type="EMBL" id="USQ79774.1"/>
    </source>
</evidence>
<dbReference type="SUPFAM" id="SSF51735">
    <property type="entry name" value="NAD(P)-binding Rossmann-fold domains"/>
    <property type="match status" value="1"/>
</dbReference>
<reference evidence="4" key="1">
    <citation type="submission" date="2022-06" db="EMBL/GenBank/DDBJ databases">
        <title>Ornithinimicrobium HY1793.</title>
        <authorList>
            <person name="Huang Y."/>
        </authorList>
    </citation>
    <scope>NUCLEOTIDE SEQUENCE</scope>
    <source>
        <strain evidence="4">HY1793</strain>
    </source>
</reference>
<feature type="transmembrane region" description="Helical" evidence="2">
    <location>
        <begin position="88"/>
        <end position="110"/>
    </location>
</feature>
<organism evidence="4 5">
    <name type="scientific">Ornithinimicrobium faecis</name>
    <dbReference type="NCBI Taxonomy" id="2934158"/>
    <lineage>
        <taxon>Bacteria</taxon>
        <taxon>Bacillati</taxon>
        <taxon>Actinomycetota</taxon>
        <taxon>Actinomycetes</taxon>
        <taxon>Micrococcales</taxon>
        <taxon>Ornithinimicrobiaceae</taxon>
        <taxon>Ornithinimicrobium</taxon>
    </lineage>
</organism>
<protein>
    <submittedName>
        <fullName evidence="4">Polysaccharide biosynthesis protein</fullName>
    </submittedName>
</protein>
<dbReference type="InterPro" id="IPR051203">
    <property type="entry name" value="Polysaccharide_Synthase-Rel"/>
</dbReference>
<dbReference type="PANTHER" id="PTHR43318">
    <property type="entry name" value="UDP-N-ACETYLGLUCOSAMINE 4,6-DEHYDRATASE"/>
    <property type="match status" value="1"/>
</dbReference>
<dbReference type="InterPro" id="IPR003869">
    <property type="entry name" value="Polysac_CapD-like"/>
</dbReference>
<dbReference type="InterPro" id="IPR029063">
    <property type="entry name" value="SAM-dependent_MTases_sf"/>
</dbReference>
<dbReference type="SUPFAM" id="SSF53335">
    <property type="entry name" value="S-adenosyl-L-methionine-dependent methyltransferases"/>
    <property type="match status" value="1"/>
</dbReference>
<feature type="transmembrane region" description="Helical" evidence="2">
    <location>
        <begin position="20"/>
        <end position="41"/>
    </location>
</feature>
<comment type="similarity">
    <text evidence="1">Belongs to the polysaccharide synthase family.</text>
</comment>
<keyword evidence="2" id="KW-0812">Transmembrane</keyword>
<feature type="domain" description="Polysaccharide biosynthesis protein CapD-like" evidence="3">
    <location>
        <begin position="293"/>
        <end position="571"/>
    </location>
</feature>
<dbReference type="CDD" id="cd05237">
    <property type="entry name" value="UDP_invert_4-6DH_SDR_e"/>
    <property type="match status" value="1"/>
</dbReference>
<name>A0ABY4YT70_9MICO</name>
<keyword evidence="2" id="KW-0472">Membrane</keyword>
<dbReference type="PANTHER" id="PTHR43318:SF1">
    <property type="entry name" value="POLYSACCHARIDE BIOSYNTHESIS PROTEIN EPSC-RELATED"/>
    <property type="match status" value="1"/>
</dbReference>